<keyword evidence="3" id="KW-1185">Reference proteome</keyword>
<proteinExistence type="predicted"/>
<dbReference type="PANTHER" id="PTHR46825:SF8">
    <property type="entry name" value="BETA-LACTAMASE-RELATED"/>
    <property type="match status" value="1"/>
</dbReference>
<dbReference type="GO" id="GO:0004180">
    <property type="term" value="F:carboxypeptidase activity"/>
    <property type="evidence" value="ECO:0007669"/>
    <property type="project" value="UniProtKB-KW"/>
</dbReference>
<dbReference type="InterPro" id="IPR001466">
    <property type="entry name" value="Beta-lactam-related"/>
</dbReference>
<dbReference type="Proteomes" id="UP000481327">
    <property type="component" value="Unassembled WGS sequence"/>
</dbReference>
<protein>
    <submittedName>
        <fullName evidence="2">D-alanyl-D-alanine-carboxypeptidase/endopeptidase AmpH</fullName>
    </submittedName>
</protein>
<keyword evidence="2" id="KW-0645">Protease</keyword>
<gene>
    <name evidence="2" type="primary">ampH</name>
    <name evidence="2" type="ORF">F3168_12140</name>
</gene>
<evidence type="ECO:0000313" key="2">
    <source>
        <dbReference type="EMBL" id="MQT18006.1"/>
    </source>
</evidence>
<name>A0A7C9KY87_9SPHN</name>
<dbReference type="NCBIfam" id="NF007943">
    <property type="entry name" value="PRK10662.1"/>
    <property type="match status" value="1"/>
</dbReference>
<dbReference type="OrthoDB" id="113033at2"/>
<sequence>MVGLLMSARGLAAPPADRVVEAAGLAGEVMFLESGAPGMVLTIVRNGQSTVLGYGETEKGNGKVPDGRSLFRLNSVTKVFVGEVAAALAAEGKLHLSDPLQRYAGSYKVPASGVRQVTLLDLATHSAAMPRELDDMPDGANPRAWPTRADRWKWLPGYDLPWAPGRIASYSNVGFDLLADAVEIAGGRPYADLLKLHVTGPLGMVDTGLVPTPDQCARLMVGSGLGGSFPCGDTRATGGSGGLYSTGDDMGRWLVHELADPDGSLGVSHAVYRQRQALQAAIGFDEAGPMAGLGMGWVAVDGNGITPALLTKTGGGLGFMTYMAMAPGRGVAVFVVVNRADFAMFGDITRMVNGLIANLVIR</sequence>
<dbReference type="EMBL" id="WIOL01000004">
    <property type="protein sequence ID" value="MQT18006.1"/>
    <property type="molecule type" value="Genomic_DNA"/>
</dbReference>
<evidence type="ECO:0000259" key="1">
    <source>
        <dbReference type="Pfam" id="PF00144"/>
    </source>
</evidence>
<accession>A0A7C9KY87</accession>
<keyword evidence="2" id="KW-0378">Hydrolase</keyword>
<feature type="domain" description="Beta-lactamase-related" evidence="1">
    <location>
        <begin position="33"/>
        <end position="346"/>
    </location>
</feature>
<reference evidence="2 3" key="1">
    <citation type="submission" date="2019-09" db="EMBL/GenBank/DDBJ databases">
        <title>Polymorphobacter sp. isolated from a lake in China.</title>
        <authorList>
            <person name="Liu Z."/>
        </authorList>
    </citation>
    <scope>NUCLEOTIDE SEQUENCE [LARGE SCALE GENOMIC DNA]</scope>
    <source>
        <strain evidence="2 3">D40P</strain>
    </source>
</reference>
<dbReference type="Pfam" id="PF00144">
    <property type="entry name" value="Beta-lactamase"/>
    <property type="match status" value="1"/>
</dbReference>
<dbReference type="InterPro" id="IPR012338">
    <property type="entry name" value="Beta-lactam/transpept-like"/>
</dbReference>
<keyword evidence="2" id="KW-0121">Carboxypeptidase</keyword>
<dbReference type="AlphaFoldDB" id="A0A7C9KY87"/>
<dbReference type="Gene3D" id="3.40.710.10">
    <property type="entry name" value="DD-peptidase/beta-lactamase superfamily"/>
    <property type="match status" value="1"/>
</dbReference>
<dbReference type="SUPFAM" id="SSF56601">
    <property type="entry name" value="beta-lactamase/transpeptidase-like"/>
    <property type="match status" value="1"/>
</dbReference>
<organism evidence="2 3">
    <name type="scientific">Sandarakinorhabdus fusca</name>
    <dbReference type="NCBI Taxonomy" id="1439888"/>
    <lineage>
        <taxon>Bacteria</taxon>
        <taxon>Pseudomonadati</taxon>
        <taxon>Pseudomonadota</taxon>
        <taxon>Alphaproteobacteria</taxon>
        <taxon>Sphingomonadales</taxon>
        <taxon>Sphingosinicellaceae</taxon>
        <taxon>Sandarakinorhabdus</taxon>
    </lineage>
</organism>
<dbReference type="InterPro" id="IPR050491">
    <property type="entry name" value="AmpC-like"/>
</dbReference>
<comment type="caution">
    <text evidence="2">The sequence shown here is derived from an EMBL/GenBank/DDBJ whole genome shotgun (WGS) entry which is preliminary data.</text>
</comment>
<dbReference type="PANTHER" id="PTHR46825">
    <property type="entry name" value="D-ALANYL-D-ALANINE-CARBOXYPEPTIDASE/ENDOPEPTIDASE AMPH"/>
    <property type="match status" value="1"/>
</dbReference>
<evidence type="ECO:0000313" key="3">
    <source>
        <dbReference type="Proteomes" id="UP000481327"/>
    </source>
</evidence>